<organism evidence="2 3">
    <name type="scientific">Punctularia strigosozonata (strain HHB-11173)</name>
    <name type="common">White-rot fungus</name>
    <dbReference type="NCBI Taxonomy" id="741275"/>
    <lineage>
        <taxon>Eukaryota</taxon>
        <taxon>Fungi</taxon>
        <taxon>Dikarya</taxon>
        <taxon>Basidiomycota</taxon>
        <taxon>Agaricomycotina</taxon>
        <taxon>Agaricomycetes</taxon>
        <taxon>Corticiales</taxon>
        <taxon>Punctulariaceae</taxon>
        <taxon>Punctularia</taxon>
    </lineage>
</organism>
<dbReference type="eggNOG" id="ENOG502R0UN">
    <property type="taxonomic scope" value="Eukaryota"/>
</dbReference>
<reference evidence="3" key="1">
    <citation type="journal article" date="2012" name="Science">
        <title>The Paleozoic origin of enzymatic lignin decomposition reconstructed from 31 fungal genomes.</title>
        <authorList>
            <person name="Floudas D."/>
            <person name="Binder M."/>
            <person name="Riley R."/>
            <person name="Barry K."/>
            <person name="Blanchette R.A."/>
            <person name="Henrissat B."/>
            <person name="Martinez A.T."/>
            <person name="Otillar R."/>
            <person name="Spatafora J.W."/>
            <person name="Yadav J.S."/>
            <person name="Aerts A."/>
            <person name="Benoit I."/>
            <person name="Boyd A."/>
            <person name="Carlson A."/>
            <person name="Copeland A."/>
            <person name="Coutinho P.M."/>
            <person name="de Vries R.P."/>
            <person name="Ferreira P."/>
            <person name="Findley K."/>
            <person name="Foster B."/>
            <person name="Gaskell J."/>
            <person name="Glotzer D."/>
            <person name="Gorecki P."/>
            <person name="Heitman J."/>
            <person name="Hesse C."/>
            <person name="Hori C."/>
            <person name="Igarashi K."/>
            <person name="Jurgens J.A."/>
            <person name="Kallen N."/>
            <person name="Kersten P."/>
            <person name="Kohler A."/>
            <person name="Kuees U."/>
            <person name="Kumar T.K.A."/>
            <person name="Kuo A."/>
            <person name="LaButti K."/>
            <person name="Larrondo L.F."/>
            <person name="Lindquist E."/>
            <person name="Ling A."/>
            <person name="Lombard V."/>
            <person name="Lucas S."/>
            <person name="Lundell T."/>
            <person name="Martin R."/>
            <person name="McLaughlin D.J."/>
            <person name="Morgenstern I."/>
            <person name="Morin E."/>
            <person name="Murat C."/>
            <person name="Nagy L.G."/>
            <person name="Nolan M."/>
            <person name="Ohm R.A."/>
            <person name="Patyshakuliyeva A."/>
            <person name="Rokas A."/>
            <person name="Ruiz-Duenas F.J."/>
            <person name="Sabat G."/>
            <person name="Salamov A."/>
            <person name="Samejima M."/>
            <person name="Schmutz J."/>
            <person name="Slot J.C."/>
            <person name="St John F."/>
            <person name="Stenlid J."/>
            <person name="Sun H."/>
            <person name="Sun S."/>
            <person name="Syed K."/>
            <person name="Tsang A."/>
            <person name="Wiebenga A."/>
            <person name="Young D."/>
            <person name="Pisabarro A."/>
            <person name="Eastwood D.C."/>
            <person name="Martin F."/>
            <person name="Cullen D."/>
            <person name="Grigoriev I.V."/>
            <person name="Hibbett D.S."/>
        </authorList>
    </citation>
    <scope>NUCLEOTIDE SEQUENCE [LARGE SCALE GENOMIC DNA]</scope>
    <source>
        <strain evidence="3">HHB-11173 SS5</strain>
    </source>
</reference>
<dbReference type="KEGG" id="psq:PUNSTDRAFT_92980"/>
<name>R7S243_PUNST</name>
<dbReference type="SUPFAM" id="SSF54695">
    <property type="entry name" value="POZ domain"/>
    <property type="match status" value="1"/>
</dbReference>
<dbReference type="CDD" id="cd18186">
    <property type="entry name" value="BTB_POZ_ZBTB_KLHL-like"/>
    <property type="match status" value="1"/>
</dbReference>
<accession>R7S243</accession>
<sequence>MGLPVNNDSSSVQLSRCEDLWYEDGSIILAAEGMGFKVYRMILAQHSSVFADMLALSSPEANVDPMYGCPLVHLSDPAEDLRYLLLTIHDVSFGERIDRAPFKEFAAVAYLAIKYDIPRLRDRIVARLDRWYPQVIISWKHILRPPLSPAEHRTVIDLARQLQKPVLVPFMMLALCQEGVERILQAELEPDDLLIVLRGLSKLQNLQRKNTYRWLFRGPRLCQTKELCASARDNLADAMERSMDSDSKLRLFTPTPDEDEMWDAGLCDVCTEHAVVAHETRSKAIWDRIPAVFSDSGAQ</sequence>
<protein>
    <recommendedName>
        <fullName evidence="1">BTB domain-containing protein</fullName>
    </recommendedName>
</protein>
<feature type="domain" description="BTB" evidence="1">
    <location>
        <begin position="25"/>
        <end position="132"/>
    </location>
</feature>
<dbReference type="GeneID" id="18886536"/>
<dbReference type="InterPro" id="IPR011333">
    <property type="entry name" value="SKP1/BTB/POZ_sf"/>
</dbReference>
<dbReference type="Gene3D" id="3.30.710.10">
    <property type="entry name" value="Potassium Channel Kv1.1, Chain A"/>
    <property type="match status" value="1"/>
</dbReference>
<gene>
    <name evidence="2" type="ORF">PUNSTDRAFT_92980</name>
</gene>
<dbReference type="OrthoDB" id="3893071at2759"/>
<dbReference type="EMBL" id="JH687555">
    <property type="protein sequence ID" value="EIN04258.1"/>
    <property type="molecule type" value="Genomic_DNA"/>
</dbReference>
<dbReference type="OMA" id="CAKRTIQ"/>
<evidence type="ECO:0000259" key="1">
    <source>
        <dbReference type="SMART" id="SM00225"/>
    </source>
</evidence>
<proteinExistence type="predicted"/>
<dbReference type="RefSeq" id="XP_007388401.1">
    <property type="nucleotide sequence ID" value="XM_007388339.1"/>
</dbReference>
<evidence type="ECO:0000313" key="3">
    <source>
        <dbReference type="Proteomes" id="UP000054196"/>
    </source>
</evidence>
<dbReference type="InterPro" id="IPR000210">
    <property type="entry name" value="BTB/POZ_dom"/>
</dbReference>
<keyword evidence="3" id="KW-1185">Reference proteome</keyword>
<dbReference type="HOGENOM" id="CLU_033082_3_1_1"/>
<dbReference type="SMART" id="SM00225">
    <property type="entry name" value="BTB"/>
    <property type="match status" value="1"/>
</dbReference>
<feature type="non-terminal residue" evidence="2">
    <location>
        <position position="1"/>
    </location>
</feature>
<dbReference type="AlphaFoldDB" id="R7S243"/>
<dbReference type="Proteomes" id="UP000054196">
    <property type="component" value="Unassembled WGS sequence"/>
</dbReference>
<evidence type="ECO:0000313" key="2">
    <source>
        <dbReference type="EMBL" id="EIN04258.1"/>
    </source>
</evidence>